<dbReference type="InterPro" id="IPR029479">
    <property type="entry name" value="Nitroreductase"/>
</dbReference>
<organism evidence="2 3">
    <name type="scientific">Desulfoluna spongiiphila</name>
    <dbReference type="NCBI Taxonomy" id="419481"/>
    <lineage>
        <taxon>Bacteria</taxon>
        <taxon>Pseudomonadati</taxon>
        <taxon>Thermodesulfobacteriota</taxon>
        <taxon>Desulfobacteria</taxon>
        <taxon>Desulfobacterales</taxon>
        <taxon>Desulfolunaceae</taxon>
        <taxon>Desulfoluna</taxon>
    </lineage>
</organism>
<dbReference type="CDD" id="cd02150">
    <property type="entry name" value="nitroreductase"/>
    <property type="match status" value="1"/>
</dbReference>
<dbReference type="AlphaFoldDB" id="A0A1G5IQA1"/>
<feature type="domain" description="Nitroreductase" evidence="1">
    <location>
        <begin position="64"/>
        <end position="150"/>
    </location>
</feature>
<dbReference type="SUPFAM" id="SSF55469">
    <property type="entry name" value="FMN-dependent nitroreductase-like"/>
    <property type="match status" value="1"/>
</dbReference>
<dbReference type="Pfam" id="PF00881">
    <property type="entry name" value="Nitroreductase"/>
    <property type="match status" value="2"/>
</dbReference>
<proteinExistence type="predicted"/>
<evidence type="ECO:0000313" key="2">
    <source>
        <dbReference type="EMBL" id="SCY78295.1"/>
    </source>
</evidence>
<dbReference type="OrthoDB" id="9798230at2"/>
<dbReference type="PANTHER" id="PTHR23026:SF123">
    <property type="entry name" value="NAD(P)H NITROREDUCTASE RV3131-RELATED"/>
    <property type="match status" value="1"/>
</dbReference>
<keyword evidence="3" id="KW-1185">Reference proteome</keyword>
<dbReference type="RefSeq" id="WP_092214160.1">
    <property type="nucleotide sequence ID" value="NZ_FMUX01000021.1"/>
</dbReference>
<dbReference type="Proteomes" id="UP000198870">
    <property type="component" value="Unassembled WGS sequence"/>
</dbReference>
<evidence type="ECO:0000313" key="3">
    <source>
        <dbReference type="Proteomes" id="UP000198870"/>
    </source>
</evidence>
<dbReference type="PANTHER" id="PTHR23026">
    <property type="entry name" value="NADPH NITROREDUCTASE"/>
    <property type="match status" value="1"/>
</dbReference>
<protein>
    <submittedName>
        <fullName evidence="2">Nitroreductase</fullName>
    </submittedName>
</protein>
<dbReference type="InterPro" id="IPR050627">
    <property type="entry name" value="Nitroreductase/BluB"/>
</dbReference>
<accession>A0A1G5IQA1</accession>
<reference evidence="2 3" key="1">
    <citation type="submission" date="2016-10" db="EMBL/GenBank/DDBJ databases">
        <authorList>
            <person name="de Groot N.N."/>
        </authorList>
    </citation>
    <scope>NUCLEOTIDE SEQUENCE [LARGE SCALE GENOMIC DNA]</scope>
    <source>
        <strain evidence="2 3">AA1</strain>
    </source>
</reference>
<feature type="domain" description="Nitroreductase" evidence="1">
    <location>
        <begin position="9"/>
        <end position="60"/>
    </location>
</feature>
<dbReference type="InterPro" id="IPR000415">
    <property type="entry name" value="Nitroreductase-like"/>
</dbReference>
<name>A0A1G5IQA1_9BACT</name>
<dbReference type="STRING" id="419481.SAMN05216233_12167"/>
<dbReference type="Gene3D" id="3.40.109.10">
    <property type="entry name" value="NADH Oxidase"/>
    <property type="match status" value="1"/>
</dbReference>
<evidence type="ECO:0000259" key="1">
    <source>
        <dbReference type="Pfam" id="PF00881"/>
    </source>
</evidence>
<sequence>MDPFNIFYQRKSVRKFTEENLSRETLTQLIRAAMAAPTAGNKQPWAFVAVDAPEVLARLGAVLPYAGFVKGAPAAIVVCGDLSKAFDGVEEPFWVQDCSAATQNILLACEMKGLGAVWTGVYPLQERMDAVSNILNLPDHIVPLNVIPLGTPSGTPKPKEKWAPENLHWQAW</sequence>
<gene>
    <name evidence="2" type="ORF">SAMN05216233_12167</name>
</gene>
<dbReference type="GO" id="GO:0016491">
    <property type="term" value="F:oxidoreductase activity"/>
    <property type="evidence" value="ECO:0007669"/>
    <property type="project" value="InterPro"/>
</dbReference>
<dbReference type="EMBL" id="FMUX01000021">
    <property type="protein sequence ID" value="SCY78295.1"/>
    <property type="molecule type" value="Genomic_DNA"/>
</dbReference>